<dbReference type="Gene3D" id="2.10.25.10">
    <property type="entry name" value="Laminin"/>
    <property type="match status" value="2"/>
</dbReference>
<dbReference type="CDD" id="cd00191">
    <property type="entry name" value="TY"/>
    <property type="match status" value="6"/>
</dbReference>
<dbReference type="InterPro" id="IPR018097">
    <property type="entry name" value="EGF_Ca-bd_CS"/>
</dbReference>
<feature type="region of interest" description="Disordered" evidence="15">
    <location>
        <begin position="1047"/>
        <end position="1067"/>
    </location>
</feature>
<feature type="domain" description="Thyroglobulin type-1" evidence="18">
    <location>
        <begin position="1073"/>
        <end position="1141"/>
    </location>
</feature>
<dbReference type="GO" id="GO:0007160">
    <property type="term" value="P:cell-matrix adhesion"/>
    <property type="evidence" value="ECO:0007669"/>
    <property type="project" value="InterPro"/>
</dbReference>
<feature type="domain" description="Thyroglobulin type-1" evidence="18">
    <location>
        <begin position="757"/>
        <end position="827"/>
    </location>
</feature>
<evidence type="ECO:0000256" key="5">
    <source>
        <dbReference type="ARBA" id="ARBA00022729"/>
    </source>
</evidence>
<feature type="repeat" description="LDL-receptor class B" evidence="13">
    <location>
        <begin position="1256"/>
        <end position="1298"/>
    </location>
</feature>
<feature type="disulfide bond" evidence="14">
    <location>
        <begin position="719"/>
        <end position="726"/>
    </location>
</feature>
<feature type="domain" description="Thyroglobulin type-1" evidence="18">
    <location>
        <begin position="679"/>
        <end position="750"/>
    </location>
</feature>
<feature type="disulfide bond" evidence="14">
    <location>
        <begin position="952"/>
        <end position="959"/>
    </location>
</feature>
<dbReference type="GO" id="GO:0005604">
    <property type="term" value="C:basement membrane"/>
    <property type="evidence" value="ECO:0007669"/>
    <property type="project" value="UniProtKB-SubCell"/>
</dbReference>
<dbReference type="FunFam" id="2.120.10.30:FF:000241">
    <property type="entry name" value="Low-density lipoprotein receptor-related protein 6"/>
    <property type="match status" value="1"/>
</dbReference>
<feature type="domain" description="Thyroglobulin type-1" evidence="18">
    <location>
        <begin position="913"/>
        <end position="983"/>
    </location>
</feature>
<dbReference type="Proteomes" id="UP000314980">
    <property type="component" value="Unassembled WGS sequence"/>
</dbReference>
<evidence type="ECO:0000256" key="11">
    <source>
        <dbReference type="ARBA" id="ARBA00023180"/>
    </source>
</evidence>
<evidence type="ECO:0000256" key="15">
    <source>
        <dbReference type="SAM" id="MobiDB-lite"/>
    </source>
</evidence>
<feature type="repeat" description="LDL-receptor class B" evidence="13">
    <location>
        <begin position="1212"/>
        <end position="1255"/>
    </location>
</feature>
<feature type="domain" description="Thyroglobulin type-1" evidence="18">
    <location>
        <begin position="836"/>
        <end position="906"/>
    </location>
</feature>
<evidence type="ECO:0000259" key="18">
    <source>
        <dbReference type="PROSITE" id="PS51162"/>
    </source>
</evidence>
<dbReference type="InterPro" id="IPR000716">
    <property type="entry name" value="Thyroglobulin_1"/>
</dbReference>
<feature type="compositionally biased region" description="Basic and acidic residues" evidence="15">
    <location>
        <begin position="826"/>
        <end position="845"/>
    </location>
</feature>
<dbReference type="SMART" id="SM00682">
    <property type="entry name" value="G2F"/>
    <property type="match status" value="1"/>
</dbReference>
<feature type="region of interest" description="Disordered" evidence="15">
    <location>
        <begin position="890"/>
        <end position="929"/>
    </location>
</feature>
<keyword evidence="9" id="KW-0130">Cell adhesion</keyword>
<dbReference type="Gene3D" id="2.40.155.10">
    <property type="entry name" value="Green fluorescent protein"/>
    <property type="match status" value="1"/>
</dbReference>
<dbReference type="SMART" id="SM00211">
    <property type="entry name" value="TY"/>
    <property type="match status" value="6"/>
</dbReference>
<dbReference type="PROSITE" id="PS51162">
    <property type="entry name" value="THYROGLOBULIN_1_2"/>
    <property type="match status" value="6"/>
</dbReference>
<dbReference type="Pfam" id="PF12947">
    <property type="entry name" value="EGF_3"/>
    <property type="match status" value="1"/>
</dbReference>
<feature type="disulfide bond" evidence="14">
    <location>
        <begin position="1029"/>
        <end position="1036"/>
    </location>
</feature>
<keyword evidence="6" id="KW-0677">Repeat</keyword>
<dbReference type="SUPFAM" id="SSF57196">
    <property type="entry name" value="EGF/Laminin"/>
    <property type="match status" value="1"/>
</dbReference>
<dbReference type="SMART" id="SM00135">
    <property type="entry name" value="LY"/>
    <property type="match status" value="4"/>
</dbReference>
<dbReference type="InterPro" id="IPR036857">
    <property type="entry name" value="Thyroglobulin_1_sf"/>
</dbReference>
<evidence type="ECO:0000256" key="13">
    <source>
        <dbReference type="PROSITE-ProRule" id="PRU00461"/>
    </source>
</evidence>
<dbReference type="GO" id="GO:0030855">
    <property type="term" value="P:epithelial cell differentiation"/>
    <property type="evidence" value="ECO:0007669"/>
    <property type="project" value="UniProtKB-ARBA"/>
</dbReference>
<dbReference type="Pfam" id="PF06119">
    <property type="entry name" value="NIDO"/>
    <property type="match status" value="1"/>
</dbReference>
<organism evidence="20 21">
    <name type="scientific">Lates calcarifer</name>
    <name type="common">Barramundi</name>
    <name type="synonym">Holocentrus calcarifer</name>
    <dbReference type="NCBI Taxonomy" id="8187"/>
    <lineage>
        <taxon>Eukaryota</taxon>
        <taxon>Metazoa</taxon>
        <taxon>Chordata</taxon>
        <taxon>Craniata</taxon>
        <taxon>Vertebrata</taxon>
        <taxon>Euteleostomi</taxon>
        <taxon>Actinopterygii</taxon>
        <taxon>Neopterygii</taxon>
        <taxon>Teleostei</taxon>
        <taxon>Neoteleostei</taxon>
        <taxon>Acanthomorphata</taxon>
        <taxon>Carangaria</taxon>
        <taxon>Carangaria incertae sedis</taxon>
        <taxon>Centropomidae</taxon>
        <taxon>Lates</taxon>
    </lineage>
</organism>
<dbReference type="GO" id="GO:0005615">
    <property type="term" value="C:extracellular space"/>
    <property type="evidence" value="ECO:0007669"/>
    <property type="project" value="TreeGrafter"/>
</dbReference>
<feature type="domain" description="EGF-like" evidence="16">
    <location>
        <begin position="634"/>
        <end position="672"/>
    </location>
</feature>
<feature type="region of interest" description="Disordered" evidence="15">
    <location>
        <begin position="969"/>
        <end position="1008"/>
    </location>
</feature>
<dbReference type="GeneTree" id="ENSGT00940000157901"/>
<dbReference type="PANTHER" id="PTHR12352:SF3">
    <property type="entry name" value="NIDOGEN-2"/>
    <property type="match status" value="1"/>
</dbReference>
<keyword evidence="2" id="KW-0964">Secreted</keyword>
<dbReference type="PROSITE" id="PS01186">
    <property type="entry name" value="EGF_2"/>
    <property type="match status" value="3"/>
</dbReference>
<evidence type="ECO:0000313" key="21">
    <source>
        <dbReference type="Proteomes" id="UP000314980"/>
    </source>
</evidence>
<evidence type="ECO:0000256" key="6">
    <source>
        <dbReference type="ARBA" id="ARBA00022737"/>
    </source>
</evidence>
<dbReference type="InterPro" id="IPR006605">
    <property type="entry name" value="G2_nidogen/fibulin_G2F"/>
</dbReference>
<dbReference type="SMART" id="SM00539">
    <property type="entry name" value="NIDO"/>
    <property type="match status" value="1"/>
</dbReference>
<dbReference type="GO" id="GO:0005509">
    <property type="term" value="F:calcium ion binding"/>
    <property type="evidence" value="ECO:0007669"/>
    <property type="project" value="InterPro"/>
</dbReference>
<reference evidence="20" key="2">
    <citation type="submission" date="2025-08" db="UniProtKB">
        <authorList>
            <consortium name="Ensembl"/>
        </authorList>
    </citation>
    <scope>IDENTIFICATION</scope>
</reference>
<dbReference type="InterPro" id="IPR000152">
    <property type="entry name" value="EGF-type_Asp/Asn_hydroxyl_site"/>
</dbReference>
<feature type="disulfide bond" evidence="14">
    <location>
        <begin position="1111"/>
        <end position="1118"/>
    </location>
</feature>
<dbReference type="FunFam" id="4.10.800.10:FF:000001">
    <property type="entry name" value="Testican-3 isoform 2"/>
    <property type="match status" value="4"/>
</dbReference>
<feature type="disulfide bond" evidence="14">
    <location>
        <begin position="796"/>
        <end position="803"/>
    </location>
</feature>
<dbReference type="Gene3D" id="2.120.10.30">
    <property type="entry name" value="TolB, C-terminal domain"/>
    <property type="match status" value="1"/>
</dbReference>
<feature type="compositionally biased region" description="Basic and acidic residues" evidence="15">
    <location>
        <begin position="982"/>
        <end position="999"/>
    </location>
</feature>
<evidence type="ECO:0000256" key="14">
    <source>
        <dbReference type="PROSITE-ProRule" id="PRU00500"/>
    </source>
</evidence>
<evidence type="ECO:0000256" key="9">
    <source>
        <dbReference type="ARBA" id="ARBA00022889"/>
    </source>
</evidence>
<feature type="compositionally biased region" description="Basic and acidic residues" evidence="15">
    <location>
        <begin position="749"/>
        <end position="766"/>
    </location>
</feature>
<reference evidence="20" key="3">
    <citation type="submission" date="2025-09" db="UniProtKB">
        <authorList>
            <consortium name="Ensembl"/>
        </authorList>
    </citation>
    <scope>IDENTIFICATION</scope>
</reference>
<evidence type="ECO:0000256" key="8">
    <source>
        <dbReference type="ARBA" id="ARBA00022869"/>
    </source>
</evidence>
<dbReference type="Ensembl" id="ENSLCAT00010032208.1">
    <property type="protein sequence ID" value="ENSLCAP00010031494.1"/>
    <property type="gene ID" value="ENSLCAG00010014745.1"/>
</dbReference>
<evidence type="ECO:0000256" key="10">
    <source>
        <dbReference type="ARBA" id="ARBA00023157"/>
    </source>
</evidence>
<feature type="region of interest" description="Disordered" evidence="15">
    <location>
        <begin position="811"/>
        <end position="851"/>
    </location>
</feature>
<dbReference type="FunFam" id="2.10.25.10:FF:000038">
    <property type="entry name" value="Fibrillin 2"/>
    <property type="match status" value="1"/>
</dbReference>
<accession>A0A4W6E0J9</accession>
<evidence type="ECO:0000256" key="12">
    <source>
        <dbReference type="PROSITE-ProRule" id="PRU00076"/>
    </source>
</evidence>
<dbReference type="Pfam" id="PF07474">
    <property type="entry name" value="G2F"/>
    <property type="match status" value="1"/>
</dbReference>
<dbReference type="InterPro" id="IPR001881">
    <property type="entry name" value="EGF-like_Ca-bd_dom"/>
</dbReference>
<dbReference type="InterPro" id="IPR051950">
    <property type="entry name" value="Dev_reg/Prot_inhib"/>
</dbReference>
<dbReference type="PROSITE" id="PS51220">
    <property type="entry name" value="NIDO"/>
    <property type="match status" value="1"/>
</dbReference>
<comment type="caution">
    <text evidence="12">Lacks conserved residue(s) required for the propagation of feature annotation.</text>
</comment>
<evidence type="ECO:0000256" key="7">
    <source>
        <dbReference type="ARBA" id="ARBA00022837"/>
    </source>
</evidence>
<dbReference type="SMART" id="SM00179">
    <property type="entry name" value="EGF_CA"/>
    <property type="match status" value="3"/>
</dbReference>
<evidence type="ECO:0000313" key="20">
    <source>
        <dbReference type="Ensembl" id="ENSLCAP00010031494.1"/>
    </source>
</evidence>
<dbReference type="InParanoid" id="A0A4W6E0J9"/>
<dbReference type="PROSITE" id="PS50993">
    <property type="entry name" value="NIDOGEN_G2"/>
    <property type="match status" value="1"/>
</dbReference>
<reference evidence="21" key="1">
    <citation type="submission" date="2015-09" db="EMBL/GenBank/DDBJ databases">
        <authorList>
            <person name="Sai Rama Sridatta P."/>
        </authorList>
    </citation>
    <scope>NUCLEOTIDE SEQUENCE [LARGE SCALE GENOMIC DNA]</scope>
</reference>
<dbReference type="FunFam" id="2.10.25.10:FF:000139">
    <property type="entry name" value="Fibulin-1"/>
    <property type="match status" value="1"/>
</dbReference>
<evidence type="ECO:0000256" key="1">
    <source>
        <dbReference type="ARBA" id="ARBA00004302"/>
    </source>
</evidence>
<dbReference type="PROSITE" id="PS00484">
    <property type="entry name" value="THYROGLOBULIN_1_1"/>
    <property type="match status" value="6"/>
</dbReference>
<dbReference type="InterPro" id="IPR000742">
    <property type="entry name" value="EGF"/>
</dbReference>
<dbReference type="Pfam" id="PF00058">
    <property type="entry name" value="Ldl_recept_b"/>
    <property type="match status" value="3"/>
</dbReference>
<keyword evidence="11" id="KW-0325">Glycoprotein</keyword>
<proteinExistence type="predicted"/>
<dbReference type="InterPro" id="IPR000033">
    <property type="entry name" value="LDLR_classB_rpt"/>
</dbReference>
<dbReference type="Pfam" id="PF07645">
    <property type="entry name" value="EGF_CA"/>
    <property type="match status" value="1"/>
</dbReference>
<gene>
    <name evidence="20" type="primary">NID2</name>
</gene>
<dbReference type="PANTHER" id="PTHR12352">
    <property type="entry name" value="SECRETED MODULAR CALCIUM-BINDING PROTEIN"/>
    <property type="match status" value="1"/>
</dbReference>
<protein>
    <submittedName>
        <fullName evidence="20">Nidogen 2</fullName>
    </submittedName>
</protein>
<comment type="subcellular location">
    <subcellularLocation>
        <location evidence="1">Secreted</location>
        <location evidence="1">Extracellular space</location>
        <location evidence="1">Extracellular matrix</location>
        <location evidence="1">Basement membrane</location>
    </subcellularLocation>
</comment>
<dbReference type="SUPFAM" id="SSF57610">
    <property type="entry name" value="Thyroglobulin type-1 domain"/>
    <property type="match status" value="6"/>
</dbReference>
<dbReference type="SUPFAM" id="SSF63825">
    <property type="entry name" value="YWTD domain"/>
    <property type="match status" value="1"/>
</dbReference>
<evidence type="ECO:0000259" key="19">
    <source>
        <dbReference type="PROSITE" id="PS51220"/>
    </source>
</evidence>
<dbReference type="PROSITE" id="PS00010">
    <property type="entry name" value="ASX_HYDROXYL"/>
    <property type="match status" value="2"/>
</dbReference>
<dbReference type="InterPro" id="IPR003886">
    <property type="entry name" value="NIDO_dom"/>
</dbReference>
<sequence>PLSESICTSLLLSTMERGEMLAVCLLLWSCSVCVVTAIQRADMFPYGTLSGDSVLMEGDDETSKVLPLPKPLYFYNTQFKELYVATNGIISPLDLPMEKQYVDDGFPTDFPVVAPFLADIDTSDGRGQIYYRVTETPSILNRVEVHRGFPDSKFIPTHAVVATWENVAAYDDHSVKAGPSNKFNTFQAVIGYDETDSYVLFLYPEGGLNFFATRPKESYNVEIELPARVGFSRGEIPYFLISRIEGPHYSVTSEEQSVKNLYQVGNTGIPGVWLFHTGNRNSFDNIDSCIHWWPEKLQRPTYESFSFCARFQQQCSQNAFCSDYATGFCCHCRPGFYGNGRHCLPEGAPQRVSGKVSGTVTVGSTPVQLNNIDLHAYIVVGDGRAYTAISEVPEPVGWALMPVAPIGELFGWLFALELPNSQAGFKMTGAEFTRRAEVIFYPGNERLSIIQTGRGLDDHNHLTVDTVVSGSVPFLPPGAEVTMDPFKETYQYYPSVATSTSVREYSVVSAEQGSESFSFQLKQNITYRDCRHDNRAVALETLQITMERVFVMYVKEERILRYMDPSPAGHRQSVQFLSCVCVSGYTDKYFNIDECAEGLSSCGAHAQCVNLPGSHRCQCQSGYEFGFDGRTCVDMDECSSSPCHVNARCINGLGSFQCQCQPGFYGDGFYCSQQEVRPKSQCELHRDSLQSGVELGGRPRVGAFIPQCDSDGRYRPLQCHGSSGHCWCVDSRGQERAGTRTSPGAPPTDCDKPERPKTHCEHHRDSVQTTSPEGYPLLGAYVPQCDDNGQYVPQQCHSSTGYCWCVDSRGQERRGTRTPPGTPSVDCDRPGETRPKTHCEHHRDSVQTTSPEGYPLLGAYVPQCDDNGQYVPQQCHSSTGYCWCVDSRGQERRGTRTPPGTPSVDCDRPERPKTYCEQHRDSVQTTSAEGYPIPGVFVPQCDANGQYTPQQCHGSSGHCWCVDSRGQERAGTRTPPGTPSVDCDKPVRPKTHCEHHRDSVQTTSPEGYPIVGAYVPQCDAEGQYLPRQCHGSSGHCWCVDSRGQERAGTRTPPGTPRVDCDKPVPVAPTQRPESVCERWRASLIEHYGGKPEPQQYVPQCEPDGQFSPVQCYGETTYCWCVDQDGREVPGTRSHDVVKPACLPSVAPPTIRPLPRPDVTPPTNTDVILLYAQGQKIGALPLNGTRLDATHSKTLLTLHGSIVVGIAYDCKENQVYWTDLSARTINRASMAPGAEPEILINTNLVSPEGLAVDVKRRLIFWVDSNPDMIESANLDGSGRQTLFDTDLVNPRAIIVVSSTGTLYWTDWNREAPKIECSSVDGQNRRVVVSDGIGLPNALTYDSSSGQICWADAGTKRLECIFPDGSGRRVIHPSLNYPFSMVYYRNHFYYTDWRRDGVIAVSKDSSQFTDEYLPDQRSHLYGIAIATTQCLSGKIGWIV</sequence>
<evidence type="ECO:0000259" key="17">
    <source>
        <dbReference type="PROSITE" id="PS50993"/>
    </source>
</evidence>
<keyword evidence="8" id="KW-0084">Basement membrane</keyword>
<dbReference type="PROSITE" id="PS51120">
    <property type="entry name" value="LDLRB"/>
    <property type="match status" value="3"/>
</dbReference>
<dbReference type="PROSITE" id="PS50026">
    <property type="entry name" value="EGF_3"/>
    <property type="match status" value="2"/>
</dbReference>
<keyword evidence="10 14" id="KW-1015">Disulfide bond</keyword>
<dbReference type="STRING" id="8187.ENSLCAP00010031494"/>
<evidence type="ECO:0000259" key="16">
    <source>
        <dbReference type="PROSITE" id="PS50026"/>
    </source>
</evidence>
<keyword evidence="3" id="KW-0272">Extracellular matrix</keyword>
<dbReference type="SUPFAM" id="SSF54511">
    <property type="entry name" value="GFP-like"/>
    <property type="match status" value="1"/>
</dbReference>
<dbReference type="InterPro" id="IPR011042">
    <property type="entry name" value="6-blade_b-propeller_TolB-like"/>
</dbReference>
<feature type="region of interest" description="Disordered" evidence="15">
    <location>
        <begin position="735"/>
        <end position="773"/>
    </location>
</feature>
<feature type="domain" description="Nidogen G2 beta-barrel" evidence="17">
    <location>
        <begin position="348"/>
        <end position="578"/>
    </location>
</feature>
<dbReference type="InterPro" id="IPR009017">
    <property type="entry name" value="GFP"/>
</dbReference>
<evidence type="ECO:0000256" key="4">
    <source>
        <dbReference type="ARBA" id="ARBA00022536"/>
    </source>
</evidence>
<evidence type="ECO:0000256" key="2">
    <source>
        <dbReference type="ARBA" id="ARBA00022525"/>
    </source>
</evidence>
<feature type="domain" description="NIDO" evidence="19">
    <location>
        <begin position="115"/>
        <end position="280"/>
    </location>
</feature>
<dbReference type="Pfam" id="PF00086">
    <property type="entry name" value="Thyroglobulin_1"/>
    <property type="match status" value="6"/>
</dbReference>
<keyword evidence="7" id="KW-0106">Calcium</keyword>
<feature type="domain" description="EGF-like" evidence="16">
    <location>
        <begin position="591"/>
        <end position="633"/>
    </location>
</feature>
<name>A0A4W6E0J9_LATCA</name>
<evidence type="ECO:0000256" key="3">
    <source>
        <dbReference type="ARBA" id="ARBA00022530"/>
    </source>
</evidence>
<feature type="disulfide bond" evidence="14">
    <location>
        <begin position="875"/>
        <end position="882"/>
    </location>
</feature>
<dbReference type="PROSITE" id="PS01187">
    <property type="entry name" value="EGF_CA"/>
    <property type="match status" value="1"/>
</dbReference>
<keyword evidence="5" id="KW-0732">Signal</keyword>
<dbReference type="CDD" id="cd00255">
    <property type="entry name" value="nidG2"/>
    <property type="match status" value="1"/>
</dbReference>
<dbReference type="Gene3D" id="4.10.800.10">
    <property type="entry name" value="Thyroglobulin type-1"/>
    <property type="match status" value="6"/>
</dbReference>
<keyword evidence="4 12" id="KW-0245">EGF-like domain</keyword>
<feature type="domain" description="Thyroglobulin type-1" evidence="18">
    <location>
        <begin position="990"/>
        <end position="1060"/>
    </location>
</feature>
<dbReference type="SMART" id="SM00181">
    <property type="entry name" value="EGF"/>
    <property type="match status" value="3"/>
</dbReference>
<dbReference type="InterPro" id="IPR049883">
    <property type="entry name" value="NOTCH1_EGF-like"/>
</dbReference>
<dbReference type="InterPro" id="IPR024731">
    <property type="entry name" value="NELL2-like_EGF"/>
</dbReference>
<feature type="repeat" description="LDL-receptor class B" evidence="13">
    <location>
        <begin position="1299"/>
        <end position="1343"/>
    </location>
</feature>
<keyword evidence="21" id="KW-1185">Reference proteome</keyword>
<dbReference type="CDD" id="cd00054">
    <property type="entry name" value="EGF_CA"/>
    <property type="match status" value="2"/>
</dbReference>
<feature type="compositionally biased region" description="Basic and acidic residues" evidence="15">
    <location>
        <begin position="905"/>
        <end position="922"/>
    </location>
</feature>